<name>A0A226EIK2_FOLCA</name>
<keyword evidence="1" id="KW-0812">Transmembrane</keyword>
<keyword evidence="1" id="KW-0472">Membrane</keyword>
<keyword evidence="1" id="KW-1133">Transmembrane helix</keyword>
<protein>
    <submittedName>
        <fullName evidence="2">Uncharacterized protein</fullName>
    </submittedName>
</protein>
<evidence type="ECO:0000313" key="2">
    <source>
        <dbReference type="EMBL" id="OXA56581.1"/>
    </source>
</evidence>
<organism evidence="2 3">
    <name type="scientific">Folsomia candida</name>
    <name type="common">Springtail</name>
    <dbReference type="NCBI Taxonomy" id="158441"/>
    <lineage>
        <taxon>Eukaryota</taxon>
        <taxon>Metazoa</taxon>
        <taxon>Ecdysozoa</taxon>
        <taxon>Arthropoda</taxon>
        <taxon>Hexapoda</taxon>
        <taxon>Collembola</taxon>
        <taxon>Entomobryomorpha</taxon>
        <taxon>Isotomoidea</taxon>
        <taxon>Isotomidae</taxon>
        <taxon>Proisotominae</taxon>
        <taxon>Folsomia</taxon>
    </lineage>
</organism>
<reference evidence="2 3" key="1">
    <citation type="submission" date="2015-12" db="EMBL/GenBank/DDBJ databases">
        <title>The genome of Folsomia candida.</title>
        <authorList>
            <person name="Faddeeva A."/>
            <person name="Derks M.F."/>
            <person name="Anvar Y."/>
            <person name="Smit S."/>
            <person name="Van Straalen N."/>
            <person name="Roelofs D."/>
        </authorList>
    </citation>
    <scope>NUCLEOTIDE SEQUENCE [LARGE SCALE GENOMIC DNA]</scope>
    <source>
        <strain evidence="2 3">VU population</strain>
        <tissue evidence="2">Whole body</tissue>
    </source>
</reference>
<dbReference type="Proteomes" id="UP000198287">
    <property type="component" value="Unassembled WGS sequence"/>
</dbReference>
<dbReference type="AlphaFoldDB" id="A0A226EIK2"/>
<evidence type="ECO:0000256" key="1">
    <source>
        <dbReference type="SAM" id="Phobius"/>
    </source>
</evidence>
<evidence type="ECO:0000313" key="3">
    <source>
        <dbReference type="Proteomes" id="UP000198287"/>
    </source>
</evidence>
<proteinExistence type="predicted"/>
<sequence>MDDKNNRHLHILTAHNSWVILFSIGEQRQTLLLRCAGRQSLTSSEECRLVVRQHSYKYGRFSPRRIFYFIKILNPLQILKHRVTQIIQIVKMVVQRKSSVSNSVVIVAVILVVFGQIIGPVHGGPKDCVKWCDSEYVACVNQVALRMPSDVEEYTPCHVTWEYCEDTCHSDK</sequence>
<comment type="caution">
    <text evidence="2">The sequence shown here is derived from an EMBL/GenBank/DDBJ whole genome shotgun (WGS) entry which is preliminary data.</text>
</comment>
<gene>
    <name evidence="2" type="ORF">Fcan01_09615</name>
</gene>
<feature type="transmembrane region" description="Helical" evidence="1">
    <location>
        <begin position="100"/>
        <end position="119"/>
    </location>
</feature>
<dbReference type="EMBL" id="LNIX01000004">
    <property type="protein sequence ID" value="OXA56581.1"/>
    <property type="molecule type" value="Genomic_DNA"/>
</dbReference>
<keyword evidence="3" id="KW-1185">Reference proteome</keyword>
<accession>A0A226EIK2</accession>